<organism evidence="1 2">
    <name type="scientific">Bauhinia variegata</name>
    <name type="common">Purple orchid tree</name>
    <name type="synonym">Phanera variegata</name>
    <dbReference type="NCBI Taxonomy" id="167791"/>
    <lineage>
        <taxon>Eukaryota</taxon>
        <taxon>Viridiplantae</taxon>
        <taxon>Streptophyta</taxon>
        <taxon>Embryophyta</taxon>
        <taxon>Tracheophyta</taxon>
        <taxon>Spermatophyta</taxon>
        <taxon>Magnoliopsida</taxon>
        <taxon>eudicotyledons</taxon>
        <taxon>Gunneridae</taxon>
        <taxon>Pentapetalae</taxon>
        <taxon>rosids</taxon>
        <taxon>fabids</taxon>
        <taxon>Fabales</taxon>
        <taxon>Fabaceae</taxon>
        <taxon>Cercidoideae</taxon>
        <taxon>Cercideae</taxon>
        <taxon>Bauhiniinae</taxon>
        <taxon>Bauhinia</taxon>
    </lineage>
</organism>
<reference evidence="1 2" key="1">
    <citation type="journal article" date="2022" name="DNA Res.">
        <title>Chromosomal-level genome assembly of the orchid tree Bauhinia variegata (Leguminosae; Cercidoideae) supports the allotetraploid origin hypothesis of Bauhinia.</title>
        <authorList>
            <person name="Zhong Y."/>
            <person name="Chen Y."/>
            <person name="Zheng D."/>
            <person name="Pang J."/>
            <person name="Liu Y."/>
            <person name="Luo S."/>
            <person name="Meng S."/>
            <person name="Qian L."/>
            <person name="Wei D."/>
            <person name="Dai S."/>
            <person name="Zhou R."/>
        </authorList>
    </citation>
    <scope>NUCLEOTIDE SEQUENCE [LARGE SCALE GENOMIC DNA]</scope>
    <source>
        <strain evidence="1">BV-YZ2020</strain>
    </source>
</reference>
<sequence>MDVVSSIASKIAEYVVVSIGRQIGYVLFYKDNFKYLMKAVEELEVASDGIKHLVEIEIRNGKEIEAAVQNWLKSVDDITKEARQFREDPQHAKVGCSKWAFPDLKSRHQLSRKAKKMVELVADVHNKRNFDRVGYLPTLQSIPPNTAFGSSESFESRHSVMKQIMRALANPKLKNIGVYGLGGVGKTTPMKEIHTKAKDDKLFDEVVMASVTKSPDFIGIQDEIADQLGLQLAEKSPSGRARRLHDRIKRVKSILIILDDLCSRLDLQEVGIPFGNAQENLKREMKSIHPTCKLLLTSRRRDVLQEMETEEDFRLEVLNQNEAWRLFEAMVGNVVKDTTIRSIAIEVAKNCNGLPVLIVTVARALRNKDIYDWEEAMKLEGVDNMERTHSALEFCYNWLGSDEVKAFFLLCGIMGPSIEVEYLFKCAMGLGMFKGITTTEEARKKLHKMIVALQASCLLLESDTTAKVKMHDIVRNFAIKIASKDQHVYIPEAGSELIEWPTENFLTRCSMILLFWCHIDKLPERLDCPKLNLFCLVSDDCSLQIPTSFFEGMQNLRVLDLTSMDLPSLPTSFLSLTNLQTLGFEDCSLEDMTSIGALKNLEILCLCNSSITKFPGELVQLIHLRILDLSNSGIEVMPLNIISNLTRLEELYMGNTSIKWDPESSPNHHKSASLAELRQLPNLIALDIEIKEGWILPRDLMFEKLEKYKIFIGDVWKWSGNYETSKTLKLKLSTNIHLEHGIKILLRRVEDLYLDELNGISDVLFQLNDEGFAHLRHLYIQTMLKLSISLIQ</sequence>
<comment type="caution">
    <text evidence="1">The sequence shown here is derived from an EMBL/GenBank/DDBJ whole genome shotgun (WGS) entry which is preliminary data.</text>
</comment>
<accession>A0ACB9PZ91</accession>
<keyword evidence="2" id="KW-1185">Reference proteome</keyword>
<evidence type="ECO:0000313" key="1">
    <source>
        <dbReference type="EMBL" id="KAI4353334.1"/>
    </source>
</evidence>
<proteinExistence type="predicted"/>
<name>A0ACB9PZ91_BAUVA</name>
<protein>
    <submittedName>
        <fullName evidence="1">Uncharacterized protein</fullName>
    </submittedName>
</protein>
<gene>
    <name evidence="1" type="ORF">L6164_002293</name>
</gene>
<dbReference type="Proteomes" id="UP000828941">
    <property type="component" value="Chromosome 2"/>
</dbReference>
<dbReference type="EMBL" id="CM039427">
    <property type="protein sequence ID" value="KAI4353334.1"/>
    <property type="molecule type" value="Genomic_DNA"/>
</dbReference>
<evidence type="ECO:0000313" key="2">
    <source>
        <dbReference type="Proteomes" id="UP000828941"/>
    </source>
</evidence>